<evidence type="ECO:0000259" key="7">
    <source>
        <dbReference type="Pfam" id="PF06305"/>
    </source>
</evidence>
<evidence type="ECO:0000256" key="3">
    <source>
        <dbReference type="ARBA" id="ARBA00022989"/>
    </source>
</evidence>
<sequence length="112" mass="11866">MIRLTRLLKWILKAAIFFALFAFALNNQHDATVHLLFGHQWRGPMMLIVLAAFALGVVVGVLGMLPGWWKRPAPAARSAPPTAVANAAPVATSTGAATRADSSSLTSPPHGI</sequence>
<organism evidence="8 9">
    <name type="scientific">Ottowia thiooxydans</name>
    <dbReference type="NCBI Taxonomy" id="219182"/>
    <lineage>
        <taxon>Bacteria</taxon>
        <taxon>Pseudomonadati</taxon>
        <taxon>Pseudomonadota</taxon>
        <taxon>Betaproteobacteria</taxon>
        <taxon>Burkholderiales</taxon>
        <taxon>Comamonadaceae</taxon>
        <taxon>Ottowia</taxon>
    </lineage>
</organism>
<feature type="region of interest" description="Disordered" evidence="5">
    <location>
        <begin position="90"/>
        <end position="112"/>
    </location>
</feature>
<keyword evidence="4 6" id="KW-0472">Membrane</keyword>
<evidence type="ECO:0000256" key="1">
    <source>
        <dbReference type="ARBA" id="ARBA00022475"/>
    </source>
</evidence>
<dbReference type="InterPro" id="IPR010445">
    <property type="entry name" value="LapA_dom"/>
</dbReference>
<dbReference type="EMBL" id="JBEPSH010000008">
    <property type="protein sequence ID" value="MET4578907.1"/>
    <property type="molecule type" value="Genomic_DNA"/>
</dbReference>
<evidence type="ECO:0000256" key="4">
    <source>
        <dbReference type="ARBA" id="ARBA00023136"/>
    </source>
</evidence>
<keyword evidence="9" id="KW-1185">Reference proteome</keyword>
<evidence type="ECO:0000313" key="9">
    <source>
        <dbReference type="Proteomes" id="UP001549320"/>
    </source>
</evidence>
<feature type="transmembrane region" description="Helical" evidence="6">
    <location>
        <begin position="7"/>
        <end position="25"/>
    </location>
</feature>
<feature type="domain" description="Lipopolysaccharide assembly protein A" evidence="7">
    <location>
        <begin position="26"/>
        <end position="71"/>
    </location>
</feature>
<comment type="caution">
    <text evidence="8">The sequence shown here is derived from an EMBL/GenBank/DDBJ whole genome shotgun (WGS) entry which is preliminary data.</text>
</comment>
<evidence type="ECO:0000256" key="2">
    <source>
        <dbReference type="ARBA" id="ARBA00022692"/>
    </source>
</evidence>
<reference evidence="8 9" key="1">
    <citation type="submission" date="2024-06" db="EMBL/GenBank/DDBJ databases">
        <title>Sorghum-associated microbial communities from plants grown in Nebraska, USA.</title>
        <authorList>
            <person name="Schachtman D."/>
        </authorList>
    </citation>
    <scope>NUCLEOTIDE SEQUENCE [LARGE SCALE GENOMIC DNA]</scope>
    <source>
        <strain evidence="8 9">2709</strain>
    </source>
</reference>
<protein>
    <submittedName>
        <fullName evidence="8">Membrane protein</fullName>
    </submittedName>
</protein>
<name>A0ABV2QEC3_9BURK</name>
<keyword evidence="2 6" id="KW-0812">Transmembrane</keyword>
<feature type="compositionally biased region" description="Polar residues" evidence="5">
    <location>
        <begin position="94"/>
        <end position="112"/>
    </location>
</feature>
<evidence type="ECO:0000256" key="6">
    <source>
        <dbReference type="SAM" id="Phobius"/>
    </source>
</evidence>
<dbReference type="Pfam" id="PF06305">
    <property type="entry name" value="LapA_dom"/>
    <property type="match status" value="1"/>
</dbReference>
<evidence type="ECO:0000313" key="8">
    <source>
        <dbReference type="EMBL" id="MET4578907.1"/>
    </source>
</evidence>
<keyword evidence="3 6" id="KW-1133">Transmembrane helix</keyword>
<feature type="transmembrane region" description="Helical" evidence="6">
    <location>
        <begin position="45"/>
        <end position="69"/>
    </location>
</feature>
<evidence type="ECO:0000256" key="5">
    <source>
        <dbReference type="SAM" id="MobiDB-lite"/>
    </source>
</evidence>
<accession>A0ABV2QEC3</accession>
<keyword evidence="1" id="KW-1003">Cell membrane</keyword>
<proteinExistence type="predicted"/>
<dbReference type="Proteomes" id="UP001549320">
    <property type="component" value="Unassembled WGS sequence"/>
</dbReference>
<dbReference type="RefSeq" id="WP_354446561.1">
    <property type="nucleotide sequence ID" value="NZ_JBEPSH010000008.1"/>
</dbReference>
<gene>
    <name evidence="8" type="ORF">ABIE13_004030</name>
</gene>